<feature type="region of interest" description="Disordered" evidence="5">
    <location>
        <begin position="109"/>
        <end position="174"/>
    </location>
</feature>
<dbReference type="InterPro" id="IPR019775">
    <property type="entry name" value="WD40_repeat_CS"/>
</dbReference>
<organism evidence="6">
    <name type="scientific">Neobodo designis</name>
    <name type="common">Flagellated protozoan</name>
    <name type="synonym">Bodo designis</name>
    <dbReference type="NCBI Taxonomy" id="312471"/>
    <lineage>
        <taxon>Eukaryota</taxon>
        <taxon>Discoba</taxon>
        <taxon>Euglenozoa</taxon>
        <taxon>Kinetoplastea</taxon>
        <taxon>Metakinetoplastina</taxon>
        <taxon>Neobodonida</taxon>
        <taxon>Neobodo</taxon>
    </lineage>
</organism>
<dbReference type="InterPro" id="IPR015943">
    <property type="entry name" value="WD40/YVTN_repeat-like_dom_sf"/>
</dbReference>
<dbReference type="PANTHER" id="PTHR44489:SF11">
    <property type="entry name" value="WD REPEAT DOMAIN 86"/>
    <property type="match status" value="1"/>
</dbReference>
<dbReference type="GO" id="GO:0005840">
    <property type="term" value="C:ribosome"/>
    <property type="evidence" value="ECO:0007669"/>
    <property type="project" value="UniProtKB-KW"/>
</dbReference>
<evidence type="ECO:0000313" key="6">
    <source>
        <dbReference type="EMBL" id="CAD9130011.1"/>
    </source>
</evidence>
<dbReference type="InterPro" id="IPR001680">
    <property type="entry name" value="WD40_rpt"/>
</dbReference>
<dbReference type="SUPFAM" id="SSF50978">
    <property type="entry name" value="WD40 repeat-like"/>
    <property type="match status" value="1"/>
</dbReference>
<sequence length="207" mass="22725">MAATPRRRRAAAPTGARGWSRRGRWRPPPWSAPCARRWALHAEGSVVISGSDDHTIRVWNATNGQLVSIGRFHRVGVSALCRVGDSMWSGDDDGNIVVWRLRTLEQEESLAEHTGRTRREKSVERPEQHDDHQADGRNGNRSGGGVGATGGGSGDRSTKRTGRGFTMGTQLELREGFRPSTAGCAQRLRSQPIIIVLLVERSTLTQL</sequence>
<evidence type="ECO:0008006" key="7">
    <source>
        <dbReference type="Google" id="ProtNLM"/>
    </source>
</evidence>
<dbReference type="Pfam" id="PF00400">
    <property type="entry name" value="WD40"/>
    <property type="match status" value="1"/>
</dbReference>
<feature type="compositionally biased region" description="Basic residues" evidence="5">
    <location>
        <begin position="1"/>
        <end position="10"/>
    </location>
</feature>
<evidence type="ECO:0000256" key="1">
    <source>
        <dbReference type="ARBA" id="ARBA00022574"/>
    </source>
</evidence>
<feature type="repeat" description="WD" evidence="4">
    <location>
        <begin position="39"/>
        <end position="69"/>
    </location>
</feature>
<feature type="compositionally biased region" description="Basic and acidic residues" evidence="5">
    <location>
        <begin position="109"/>
        <end position="135"/>
    </location>
</feature>
<keyword evidence="3" id="KW-0689">Ribosomal protein</keyword>
<dbReference type="AlphaFoldDB" id="A0A7S1QD68"/>
<feature type="compositionally biased region" description="Gly residues" evidence="5">
    <location>
        <begin position="141"/>
        <end position="154"/>
    </location>
</feature>
<proteinExistence type="predicted"/>
<gene>
    <name evidence="6" type="ORF">NDES1114_LOCUS21948</name>
</gene>
<name>A0A7S1QD68_NEODS</name>
<keyword evidence="3" id="KW-0687">Ribonucleoprotein</keyword>
<evidence type="ECO:0000256" key="2">
    <source>
        <dbReference type="ARBA" id="ARBA00022737"/>
    </source>
</evidence>
<keyword evidence="2" id="KW-0677">Repeat</keyword>
<dbReference type="PROSITE" id="PS00678">
    <property type="entry name" value="WD_REPEATS_1"/>
    <property type="match status" value="1"/>
</dbReference>
<dbReference type="InterPro" id="IPR036322">
    <property type="entry name" value="WD40_repeat_dom_sf"/>
</dbReference>
<evidence type="ECO:0000256" key="5">
    <source>
        <dbReference type="SAM" id="MobiDB-lite"/>
    </source>
</evidence>
<dbReference type="Gene3D" id="2.130.10.10">
    <property type="entry name" value="YVTN repeat-like/Quinoprotein amine dehydrogenase"/>
    <property type="match status" value="1"/>
</dbReference>
<reference evidence="6" key="1">
    <citation type="submission" date="2021-01" db="EMBL/GenBank/DDBJ databases">
        <authorList>
            <person name="Corre E."/>
            <person name="Pelletier E."/>
            <person name="Niang G."/>
            <person name="Scheremetjew M."/>
            <person name="Finn R."/>
            <person name="Kale V."/>
            <person name="Holt S."/>
            <person name="Cochrane G."/>
            <person name="Meng A."/>
            <person name="Brown T."/>
            <person name="Cohen L."/>
        </authorList>
    </citation>
    <scope>NUCLEOTIDE SEQUENCE</scope>
    <source>
        <strain evidence="6">CCAP 1951/1</strain>
    </source>
</reference>
<keyword evidence="1 4" id="KW-0853">WD repeat</keyword>
<dbReference type="PROSITE" id="PS50082">
    <property type="entry name" value="WD_REPEATS_2"/>
    <property type="match status" value="1"/>
</dbReference>
<dbReference type="EMBL" id="HBGF01032770">
    <property type="protein sequence ID" value="CAD9130011.1"/>
    <property type="molecule type" value="Transcribed_RNA"/>
</dbReference>
<dbReference type="InterPro" id="IPR044715">
    <property type="entry name" value="WDR86-like"/>
</dbReference>
<dbReference type="PANTHER" id="PTHR44489">
    <property type="match status" value="1"/>
</dbReference>
<feature type="region of interest" description="Disordered" evidence="5">
    <location>
        <begin position="1"/>
        <end position="26"/>
    </location>
</feature>
<evidence type="ECO:0000256" key="3">
    <source>
        <dbReference type="ARBA" id="ARBA00022980"/>
    </source>
</evidence>
<protein>
    <recommendedName>
        <fullName evidence="7">Guanine nucleotide-binding protein subunit beta-like protein</fullName>
    </recommendedName>
</protein>
<accession>A0A7S1QD68</accession>
<evidence type="ECO:0000256" key="4">
    <source>
        <dbReference type="PROSITE-ProRule" id="PRU00221"/>
    </source>
</evidence>